<feature type="transmembrane region" description="Helical" evidence="7">
    <location>
        <begin position="192"/>
        <end position="223"/>
    </location>
</feature>
<evidence type="ECO:0000313" key="8">
    <source>
        <dbReference type="EMBL" id="KAB7515335.1"/>
    </source>
</evidence>
<name>A0A5N5U9N6_9EURY</name>
<accession>A0A5N5U9N6</accession>
<dbReference type="Proteomes" id="UP000326302">
    <property type="component" value="Unassembled WGS sequence"/>
</dbReference>
<comment type="caution">
    <text evidence="8">The sequence shown here is derived from an EMBL/GenBank/DDBJ whole genome shotgun (WGS) entry which is preliminary data.</text>
</comment>
<feature type="transmembrane region" description="Helical" evidence="7">
    <location>
        <begin position="348"/>
        <end position="364"/>
    </location>
</feature>
<evidence type="ECO:0000256" key="6">
    <source>
        <dbReference type="ARBA" id="ARBA00023136"/>
    </source>
</evidence>
<protein>
    <submittedName>
        <fullName evidence="8">DUF2029 domain-containing protein</fullName>
    </submittedName>
</protein>
<feature type="transmembrane region" description="Helical" evidence="7">
    <location>
        <begin position="138"/>
        <end position="158"/>
    </location>
</feature>
<feature type="transmembrane region" description="Helical" evidence="7">
    <location>
        <begin position="74"/>
        <end position="95"/>
    </location>
</feature>
<feature type="transmembrane region" description="Helical" evidence="7">
    <location>
        <begin position="431"/>
        <end position="451"/>
    </location>
</feature>
<keyword evidence="3" id="KW-0808">Transferase</keyword>
<evidence type="ECO:0000256" key="1">
    <source>
        <dbReference type="ARBA" id="ARBA00004651"/>
    </source>
</evidence>
<dbReference type="GO" id="GO:0005886">
    <property type="term" value="C:plasma membrane"/>
    <property type="evidence" value="ECO:0007669"/>
    <property type="project" value="UniProtKB-SubCell"/>
</dbReference>
<dbReference type="GO" id="GO:0016758">
    <property type="term" value="F:hexosyltransferase activity"/>
    <property type="evidence" value="ECO:0007669"/>
    <property type="project" value="InterPro"/>
</dbReference>
<evidence type="ECO:0000256" key="5">
    <source>
        <dbReference type="ARBA" id="ARBA00022989"/>
    </source>
</evidence>
<dbReference type="RefSeq" id="WP_152120335.1">
    <property type="nucleotide sequence ID" value="NZ_QJOW01000003.1"/>
</dbReference>
<dbReference type="OrthoDB" id="346500at2157"/>
<sequence length="459" mass="50809">MLKSVENSSARLGYYSFVFGLLTFVGSLFPQFEIPVFLSVIVVIVSFSFFILSFSTSKWQTYSRKSKKRILWGLFFLPFVLYIPVNLGLLSIGIVELKLHDFGAYYNAAVRWLHNAPLYQTTQEIPALDAQISGSMPYLYPPIVVLIFVPFTFLPPVISGVVWDLTILTFLIWSVSMLISTFNVTINRRKKLLLYFAVASFGPTITWMKAGQISGLLAALLCLSGATLRSNRHGLSGAFTTLGGIVKPFYATSGAHLLRHRKRFLSAVVSGAAILLFGLLVFGVDTHLEYLDVLRQGKGWETATGPTNWNAGHFNPFYILGPLKHLPRIIIVLGTAGLALYSNKTEIPIEYIFALGVSIVPLAGPTTNTLALSASIPAILMVGFYELEHNGEFPKILAISTLLIHIHPYTVEFVSKFGPQIYPPLKILTPVIPLLQPALYGMGLLVGYLVYRSWKNPVV</sequence>
<dbReference type="Pfam" id="PF09594">
    <property type="entry name" value="GT87"/>
    <property type="match status" value="1"/>
</dbReference>
<feature type="transmembrane region" description="Helical" evidence="7">
    <location>
        <begin position="264"/>
        <end position="284"/>
    </location>
</feature>
<evidence type="ECO:0000313" key="9">
    <source>
        <dbReference type="Proteomes" id="UP000326302"/>
    </source>
</evidence>
<dbReference type="EMBL" id="QJOW01000003">
    <property type="protein sequence ID" value="KAB7515335.1"/>
    <property type="molecule type" value="Genomic_DNA"/>
</dbReference>
<evidence type="ECO:0000256" key="4">
    <source>
        <dbReference type="ARBA" id="ARBA00022692"/>
    </source>
</evidence>
<dbReference type="InterPro" id="IPR018584">
    <property type="entry name" value="GT87"/>
</dbReference>
<dbReference type="AlphaFoldDB" id="A0A5N5U9N6"/>
<feature type="transmembrane region" description="Helical" evidence="7">
    <location>
        <begin position="36"/>
        <end position="54"/>
    </location>
</feature>
<keyword evidence="6 7" id="KW-0472">Membrane</keyword>
<feature type="transmembrane region" description="Helical" evidence="7">
    <location>
        <begin position="165"/>
        <end position="186"/>
    </location>
</feature>
<reference evidence="8 9" key="1">
    <citation type="submission" date="2019-10" db="EMBL/GenBank/DDBJ databases">
        <title>Unraveling microbial dark matter from salterns through culturing: the case of the genus Halosegnis.</title>
        <authorList>
            <person name="Duran-Viseras A."/>
            <person name="Andrei A.-S."/>
            <person name="Vera-Gargallo B."/>
            <person name="Ghai R."/>
            <person name="Sanchez-Porro C."/>
            <person name="Ventosa A."/>
        </authorList>
    </citation>
    <scope>NUCLEOTIDE SEQUENCE [LARGE SCALE GENOMIC DNA]</scope>
    <source>
        <strain evidence="8 9">F17-44</strain>
    </source>
</reference>
<organism evidence="8 9">
    <name type="scientific">Halosegnis rubeus</name>
    <dbReference type="NCBI Taxonomy" id="2212850"/>
    <lineage>
        <taxon>Archaea</taxon>
        <taxon>Methanobacteriati</taxon>
        <taxon>Methanobacteriota</taxon>
        <taxon>Stenosarchaea group</taxon>
        <taxon>Halobacteria</taxon>
        <taxon>Halobacteriales</taxon>
        <taxon>Natronomonadaceae</taxon>
        <taxon>Halosegnis</taxon>
    </lineage>
</organism>
<evidence type="ECO:0000256" key="2">
    <source>
        <dbReference type="ARBA" id="ARBA00022475"/>
    </source>
</evidence>
<feature type="transmembrane region" description="Helical" evidence="7">
    <location>
        <begin position="325"/>
        <end position="341"/>
    </location>
</feature>
<keyword evidence="5 7" id="KW-1133">Transmembrane helix</keyword>
<proteinExistence type="predicted"/>
<keyword evidence="2" id="KW-1003">Cell membrane</keyword>
<evidence type="ECO:0000256" key="3">
    <source>
        <dbReference type="ARBA" id="ARBA00022679"/>
    </source>
</evidence>
<evidence type="ECO:0000256" key="7">
    <source>
        <dbReference type="SAM" id="Phobius"/>
    </source>
</evidence>
<gene>
    <name evidence="8" type="ORF">DMP03_08885</name>
</gene>
<keyword evidence="4 7" id="KW-0812">Transmembrane</keyword>
<feature type="transmembrane region" description="Helical" evidence="7">
    <location>
        <begin position="12"/>
        <end position="30"/>
    </location>
</feature>
<comment type="subcellular location">
    <subcellularLocation>
        <location evidence="1">Cell membrane</location>
        <topology evidence="1">Multi-pass membrane protein</topology>
    </subcellularLocation>
</comment>